<dbReference type="GO" id="GO:0046872">
    <property type="term" value="F:metal ion binding"/>
    <property type="evidence" value="ECO:0007669"/>
    <property type="project" value="UniProtKB-KW"/>
</dbReference>
<organism evidence="8 9">
    <name type="scientific">Candidatus Komeilibacteria bacterium CG_4_9_14_0_8_um_filter_36_9</name>
    <dbReference type="NCBI Taxonomy" id="1974473"/>
    <lineage>
        <taxon>Bacteria</taxon>
        <taxon>Candidatus Komeiliibacteriota</taxon>
    </lineage>
</organism>
<evidence type="ECO:0000256" key="3">
    <source>
        <dbReference type="ARBA" id="ARBA00022692"/>
    </source>
</evidence>
<accession>A0A2M8DQJ8</accession>
<feature type="transmembrane region" description="Helical" evidence="7">
    <location>
        <begin position="46"/>
        <end position="77"/>
    </location>
</feature>
<evidence type="ECO:0000313" key="9">
    <source>
        <dbReference type="Proteomes" id="UP000230136"/>
    </source>
</evidence>
<protein>
    <recommendedName>
        <fullName evidence="10">Phospho-N-acetylmuramoyl-pentapeptide-transferase</fullName>
    </recommendedName>
</protein>
<keyword evidence="5 7" id="KW-0472">Membrane</keyword>
<keyword evidence="6" id="KW-0479">Metal-binding</keyword>
<proteinExistence type="predicted"/>
<dbReference type="EMBL" id="PFSY01000172">
    <property type="protein sequence ID" value="PJC01352.1"/>
    <property type="molecule type" value="Genomic_DNA"/>
</dbReference>
<dbReference type="Proteomes" id="UP000230136">
    <property type="component" value="Unassembled WGS sequence"/>
</dbReference>
<reference evidence="9" key="1">
    <citation type="submission" date="2017-09" db="EMBL/GenBank/DDBJ databases">
        <title>Depth-based differentiation of microbial function through sediment-hosted aquifers and enrichment of novel symbionts in the deep terrestrial subsurface.</title>
        <authorList>
            <person name="Probst A.J."/>
            <person name="Ladd B."/>
            <person name="Jarett J.K."/>
            <person name="Geller-Mcgrath D.E."/>
            <person name="Sieber C.M.K."/>
            <person name="Emerson J.B."/>
            <person name="Anantharaman K."/>
            <person name="Thomas B.C."/>
            <person name="Malmstrom R."/>
            <person name="Stieglmeier M."/>
            <person name="Klingl A."/>
            <person name="Woyke T."/>
            <person name="Ryan C.M."/>
            <person name="Banfield J.F."/>
        </authorList>
    </citation>
    <scope>NUCLEOTIDE SEQUENCE [LARGE SCALE GENOMIC DNA]</scope>
</reference>
<evidence type="ECO:0000256" key="4">
    <source>
        <dbReference type="ARBA" id="ARBA00022989"/>
    </source>
</evidence>
<evidence type="ECO:0000256" key="5">
    <source>
        <dbReference type="ARBA" id="ARBA00023136"/>
    </source>
</evidence>
<name>A0A2M8DQJ8_9BACT</name>
<evidence type="ECO:0000256" key="7">
    <source>
        <dbReference type="SAM" id="Phobius"/>
    </source>
</evidence>
<keyword evidence="2" id="KW-0808">Transferase</keyword>
<gene>
    <name evidence="8" type="ORF">CO073_03810</name>
</gene>
<dbReference type="PANTHER" id="PTHR22926">
    <property type="entry name" value="PHOSPHO-N-ACETYLMURAMOYL-PENTAPEPTIDE-TRANSFERASE"/>
    <property type="match status" value="1"/>
</dbReference>
<evidence type="ECO:0008006" key="10">
    <source>
        <dbReference type="Google" id="ProtNLM"/>
    </source>
</evidence>
<feature type="transmembrane region" description="Helical" evidence="7">
    <location>
        <begin position="106"/>
        <end position="127"/>
    </location>
</feature>
<dbReference type="PANTHER" id="PTHR22926:SF5">
    <property type="entry name" value="PHOSPHO-N-ACETYLMURAMOYL-PENTAPEPTIDE-TRANSFERASE HOMOLOG"/>
    <property type="match status" value="1"/>
</dbReference>
<comment type="subcellular location">
    <subcellularLocation>
        <location evidence="1">Membrane</location>
        <topology evidence="1">Multi-pass membrane protein</topology>
    </subcellularLocation>
</comment>
<feature type="transmembrane region" description="Helical" evidence="7">
    <location>
        <begin position="7"/>
        <end position="26"/>
    </location>
</feature>
<dbReference type="AlphaFoldDB" id="A0A2M8DQJ8"/>
<feature type="binding site" evidence="6">
    <location>
        <position position="35"/>
    </location>
    <ligand>
        <name>Mg(2+)</name>
        <dbReference type="ChEBI" id="CHEBI:18420"/>
    </ligand>
</feature>
<dbReference type="Pfam" id="PF00953">
    <property type="entry name" value="Glycos_transf_4"/>
    <property type="match status" value="1"/>
</dbReference>
<evidence type="ECO:0000256" key="6">
    <source>
        <dbReference type="PIRSR" id="PIRSR600715-1"/>
    </source>
</evidence>
<evidence type="ECO:0000313" key="8">
    <source>
        <dbReference type="EMBL" id="PJC01352.1"/>
    </source>
</evidence>
<comment type="cofactor">
    <cofactor evidence="6">
        <name>Mg(2+)</name>
        <dbReference type="ChEBI" id="CHEBI:18420"/>
    </cofactor>
</comment>
<evidence type="ECO:0000256" key="1">
    <source>
        <dbReference type="ARBA" id="ARBA00004141"/>
    </source>
</evidence>
<evidence type="ECO:0000256" key="2">
    <source>
        <dbReference type="ARBA" id="ARBA00022679"/>
    </source>
</evidence>
<comment type="caution">
    <text evidence="8">The sequence shown here is derived from an EMBL/GenBank/DDBJ whole genome shotgun (WGS) entry which is preliminary data.</text>
</comment>
<dbReference type="GO" id="GO:0016780">
    <property type="term" value="F:phosphotransferase activity, for other substituted phosphate groups"/>
    <property type="evidence" value="ECO:0007669"/>
    <property type="project" value="InterPro"/>
</dbReference>
<sequence>MQGKYDLATFCGAIIGALLAFLWFNIPPARFFMGDTGSMALGVTLGVIAMLTNTLFLLPIISIVLVIESLSVIIQVLSKKLRHRKVFLSAPWHHHLEAKGWTEAKIVMRLWVISSVFSLIGFIIYILDKNV</sequence>
<dbReference type="GO" id="GO:0044038">
    <property type="term" value="P:cell wall macromolecule biosynthetic process"/>
    <property type="evidence" value="ECO:0007669"/>
    <property type="project" value="TreeGrafter"/>
</dbReference>
<dbReference type="GO" id="GO:0071555">
    <property type="term" value="P:cell wall organization"/>
    <property type="evidence" value="ECO:0007669"/>
    <property type="project" value="TreeGrafter"/>
</dbReference>
<keyword evidence="3 7" id="KW-0812">Transmembrane</keyword>
<dbReference type="InterPro" id="IPR000715">
    <property type="entry name" value="Glycosyl_transferase_4"/>
</dbReference>
<dbReference type="GO" id="GO:0005886">
    <property type="term" value="C:plasma membrane"/>
    <property type="evidence" value="ECO:0007669"/>
    <property type="project" value="TreeGrafter"/>
</dbReference>
<keyword evidence="4 7" id="KW-1133">Transmembrane helix</keyword>
<keyword evidence="6" id="KW-0460">Magnesium</keyword>